<dbReference type="AlphaFoldDB" id="Q9A9M7"/>
<dbReference type="InterPro" id="IPR041920">
    <property type="entry name" value="ROS/MUCR_sf"/>
</dbReference>
<evidence type="ECO:0000256" key="1">
    <source>
        <dbReference type="ARBA" id="ARBA00007031"/>
    </source>
</evidence>
<dbReference type="EMBL" id="AE005673">
    <property type="protein sequence ID" value="AAK22933.1"/>
    <property type="molecule type" value="Genomic_DNA"/>
</dbReference>
<dbReference type="GO" id="GO:0006355">
    <property type="term" value="P:regulation of DNA-templated transcription"/>
    <property type="evidence" value="ECO:0007669"/>
    <property type="project" value="InterPro"/>
</dbReference>
<dbReference type="eggNOG" id="COG4957">
    <property type="taxonomic scope" value="Bacteria"/>
</dbReference>
<dbReference type="HOGENOM" id="CLU_106247_2_0_5"/>
<dbReference type="SMR" id="Q9A9M7"/>
<dbReference type="EnsemblBacteria" id="AAK22933">
    <property type="protein sequence ID" value="AAK22933"/>
    <property type="gene ID" value="CC_0949"/>
</dbReference>
<dbReference type="BioCyc" id="CAULO:CC0949-MONOMER"/>
<protein>
    <submittedName>
        <fullName evidence="2">Transcriptional regulator</fullName>
    </submittedName>
</protein>
<dbReference type="Gene3D" id="1.10.10.1550">
    <property type="entry name" value="ROS/MUCR transcriptional regulator protein"/>
    <property type="match status" value="1"/>
</dbReference>
<accession>Q9A9M7</accession>
<dbReference type="STRING" id="190650.CC_0949"/>
<dbReference type="KEGG" id="ccr:CC_0949"/>
<name>Q9A9M7_CAUVC</name>
<evidence type="ECO:0000313" key="3">
    <source>
        <dbReference type="Proteomes" id="UP000001816"/>
    </source>
</evidence>
<reference evidence="2 3" key="1">
    <citation type="journal article" date="2001" name="Proc. Natl. Acad. Sci. U.S.A.">
        <title>Complete genome sequence of Caulobacter crescentus.</title>
        <authorList>
            <person name="Nierman W.C."/>
            <person name="Feldblyum T.V."/>
            <person name="Laub M.T."/>
            <person name="Paulsen I.T."/>
            <person name="Nelson K.E."/>
            <person name="Eisen J.A."/>
            <person name="Heidelberg J.F."/>
            <person name="Alley M.R."/>
            <person name="Ohta N."/>
            <person name="Maddock J.R."/>
            <person name="Potocka I."/>
            <person name="Nelson W.C."/>
            <person name="Newton A."/>
            <person name="Stephens C."/>
            <person name="Phadke N.D."/>
            <person name="Ely B."/>
            <person name="DeBoy R.T."/>
            <person name="Dodson R.J."/>
            <person name="Durkin A.S."/>
            <person name="Gwinn M.L."/>
            <person name="Haft D.H."/>
            <person name="Kolonay J.F."/>
            <person name="Smit J."/>
            <person name="Craven M.B."/>
            <person name="Khouri H."/>
            <person name="Shetty J."/>
            <person name="Berry K."/>
            <person name="Utterback T."/>
            <person name="Tran K."/>
            <person name="Wolf A."/>
            <person name="Vamathevan J."/>
            <person name="Ermolaeva M."/>
            <person name="White O."/>
            <person name="Salzberg S.L."/>
            <person name="Venter J.C."/>
            <person name="Shapiro L."/>
            <person name="Fraser C.M."/>
        </authorList>
    </citation>
    <scope>NUCLEOTIDE SEQUENCE [LARGE SCALE GENOMIC DNA]</scope>
    <source>
        <strain evidence="3">ATCC 19089 / CB15</strain>
    </source>
</reference>
<dbReference type="InterPro" id="IPR008807">
    <property type="entry name" value="ROS_MUCR"/>
</dbReference>
<dbReference type="PIR" id="A87367">
    <property type="entry name" value="A87367"/>
</dbReference>
<proteinExistence type="inferred from homology"/>
<sequence length="181" mass="20044">MSIINDLFRRSVLLVVVNMGMHPSTDLGISRTSKKFWRRARHMEDQSDLIEMTAGIVSAYVGNNVVSTADLPALIKQVHAALANVGAPDAEAAPTPKEPAVPVKKSITPDYLICLEDGRKFKSLKRHLRTKYDMTPEDYRAKWGLPKDYPMVAPNYAEARSNLAKQMGLGQGGRKPARKAK</sequence>
<dbReference type="Pfam" id="PF05443">
    <property type="entry name" value="ROS_MUCR"/>
    <property type="match status" value="1"/>
</dbReference>
<dbReference type="GO" id="GO:0008270">
    <property type="term" value="F:zinc ion binding"/>
    <property type="evidence" value="ECO:0007669"/>
    <property type="project" value="InterPro"/>
</dbReference>
<comment type="similarity">
    <text evidence="1">Belongs to the ros/MucR family.</text>
</comment>
<dbReference type="GO" id="GO:0003677">
    <property type="term" value="F:DNA binding"/>
    <property type="evidence" value="ECO:0007669"/>
    <property type="project" value="InterPro"/>
</dbReference>
<dbReference type="Proteomes" id="UP000001816">
    <property type="component" value="Chromosome"/>
</dbReference>
<evidence type="ECO:0000313" key="2">
    <source>
        <dbReference type="EMBL" id="AAK22933.1"/>
    </source>
</evidence>
<keyword evidence="3" id="KW-1185">Reference proteome</keyword>
<organism evidence="2 3">
    <name type="scientific">Caulobacter vibrioides (strain ATCC 19089 / CIP 103742 / CB 15)</name>
    <name type="common">Caulobacter crescentus</name>
    <dbReference type="NCBI Taxonomy" id="190650"/>
    <lineage>
        <taxon>Bacteria</taxon>
        <taxon>Pseudomonadati</taxon>
        <taxon>Pseudomonadota</taxon>
        <taxon>Alphaproteobacteria</taxon>
        <taxon>Caulobacterales</taxon>
        <taxon>Caulobacteraceae</taxon>
        <taxon>Caulobacter</taxon>
    </lineage>
</organism>
<gene>
    <name evidence="2" type="ordered locus">CC_0949</name>
</gene>
<dbReference type="PATRIC" id="fig|190650.5.peg.963"/>